<proteinExistence type="predicted"/>
<sequence length="92" mass="9938">MGELVALPKTGGIFEDVRGGDRTMRVTCHPQRGTVVVSLWVDKICRASFQLAEPDLVRLQETLAGMRFEPSELADADEGPPPITGTDLAETA</sequence>
<comment type="caution">
    <text evidence="2">The sequence shown here is derived from an EMBL/GenBank/DDBJ whole genome shotgun (WGS) entry which is preliminary data.</text>
</comment>
<keyword evidence="3" id="KW-1185">Reference proteome</keyword>
<organism evidence="2 3">
    <name type="scientific">Dactylosporangium darangshiense</name>
    <dbReference type="NCBI Taxonomy" id="579108"/>
    <lineage>
        <taxon>Bacteria</taxon>
        <taxon>Bacillati</taxon>
        <taxon>Actinomycetota</taxon>
        <taxon>Actinomycetes</taxon>
        <taxon>Micromonosporales</taxon>
        <taxon>Micromonosporaceae</taxon>
        <taxon>Dactylosporangium</taxon>
    </lineage>
</organism>
<dbReference type="Proteomes" id="UP001500620">
    <property type="component" value="Unassembled WGS sequence"/>
</dbReference>
<evidence type="ECO:0000313" key="3">
    <source>
        <dbReference type="Proteomes" id="UP001500620"/>
    </source>
</evidence>
<evidence type="ECO:0000256" key="1">
    <source>
        <dbReference type="SAM" id="MobiDB-lite"/>
    </source>
</evidence>
<accession>A0ABP8DLW5</accession>
<gene>
    <name evidence="2" type="ORF">GCM10022255_081420</name>
</gene>
<reference evidence="3" key="1">
    <citation type="journal article" date="2019" name="Int. J. Syst. Evol. Microbiol.">
        <title>The Global Catalogue of Microorganisms (GCM) 10K type strain sequencing project: providing services to taxonomists for standard genome sequencing and annotation.</title>
        <authorList>
            <consortium name="The Broad Institute Genomics Platform"/>
            <consortium name="The Broad Institute Genome Sequencing Center for Infectious Disease"/>
            <person name="Wu L."/>
            <person name="Ma J."/>
        </authorList>
    </citation>
    <scope>NUCLEOTIDE SEQUENCE [LARGE SCALE GENOMIC DNA]</scope>
    <source>
        <strain evidence="3">JCM 17441</strain>
    </source>
</reference>
<evidence type="ECO:0000313" key="2">
    <source>
        <dbReference type="EMBL" id="GAA4258911.1"/>
    </source>
</evidence>
<dbReference type="EMBL" id="BAABAT010000033">
    <property type="protein sequence ID" value="GAA4258911.1"/>
    <property type="molecule type" value="Genomic_DNA"/>
</dbReference>
<protein>
    <recommendedName>
        <fullName evidence="4">Transcriptional regulator</fullName>
    </recommendedName>
</protein>
<feature type="region of interest" description="Disordered" evidence="1">
    <location>
        <begin position="70"/>
        <end position="92"/>
    </location>
</feature>
<name>A0ABP8DLW5_9ACTN</name>
<dbReference type="RefSeq" id="WP_345135853.1">
    <property type="nucleotide sequence ID" value="NZ_BAABAT010000033.1"/>
</dbReference>
<evidence type="ECO:0008006" key="4">
    <source>
        <dbReference type="Google" id="ProtNLM"/>
    </source>
</evidence>